<evidence type="ECO:0000259" key="8">
    <source>
        <dbReference type="Pfam" id="PF02770"/>
    </source>
</evidence>
<dbReference type="EMBL" id="JBHSHT010000001">
    <property type="protein sequence ID" value="MFC4825040.1"/>
    <property type="molecule type" value="Genomic_DNA"/>
</dbReference>
<dbReference type="PANTHER" id="PTHR43884:SF12">
    <property type="entry name" value="ISOVALERYL-COA DEHYDROGENASE, MITOCHONDRIAL-RELATED"/>
    <property type="match status" value="1"/>
</dbReference>
<evidence type="ECO:0000256" key="6">
    <source>
        <dbReference type="RuleBase" id="RU362125"/>
    </source>
</evidence>
<dbReference type="InterPro" id="IPR037069">
    <property type="entry name" value="AcylCoA_DH/ox_N_sf"/>
</dbReference>
<feature type="domain" description="Acyl-CoA dehydrogenase/oxidase N-terminal" evidence="9">
    <location>
        <begin position="6"/>
        <end position="116"/>
    </location>
</feature>
<keyword evidence="11" id="KW-1185">Reference proteome</keyword>
<dbReference type="RefSeq" id="WP_254269255.1">
    <property type="nucleotide sequence ID" value="NZ_CP100400.1"/>
</dbReference>
<dbReference type="FunFam" id="1.10.540.10:FF:000026">
    <property type="entry name" value="Acyl-CoA dehydrogenase medium chain"/>
    <property type="match status" value="1"/>
</dbReference>
<reference evidence="10 11" key="1">
    <citation type="journal article" date="2019" name="Int. J. Syst. Evol. Microbiol.">
        <title>The Global Catalogue of Microorganisms (GCM) 10K type strain sequencing project: providing services to taxonomists for standard genome sequencing and annotation.</title>
        <authorList>
            <consortium name="The Broad Institute Genomics Platform"/>
            <consortium name="The Broad Institute Genome Sequencing Center for Infectious Disease"/>
            <person name="Wu L."/>
            <person name="Ma J."/>
        </authorList>
    </citation>
    <scope>NUCLEOTIDE SEQUENCE [LARGE SCALE GENOMIC DNA]</scope>
    <source>
        <strain evidence="10 11">XZYJ18</strain>
    </source>
</reference>
<protein>
    <submittedName>
        <fullName evidence="10">Acyl-CoA dehydrogenase family protein</fullName>
        <ecNumber evidence="10">1.-.-.-</ecNumber>
    </submittedName>
</protein>
<dbReference type="InterPro" id="IPR009075">
    <property type="entry name" value="AcylCo_DH/oxidase_C"/>
</dbReference>
<dbReference type="Gene3D" id="1.20.140.10">
    <property type="entry name" value="Butyryl-CoA Dehydrogenase, subunit A, domain 3"/>
    <property type="match status" value="1"/>
</dbReference>
<dbReference type="InterPro" id="IPR009100">
    <property type="entry name" value="AcylCoA_DH/oxidase_NM_dom_sf"/>
</dbReference>
<comment type="cofactor">
    <cofactor evidence="1 6">
        <name>FAD</name>
        <dbReference type="ChEBI" id="CHEBI:57692"/>
    </cofactor>
</comment>
<evidence type="ECO:0000256" key="1">
    <source>
        <dbReference type="ARBA" id="ARBA00001974"/>
    </source>
</evidence>
<dbReference type="Gene3D" id="2.40.110.10">
    <property type="entry name" value="Butyryl-CoA Dehydrogenase, subunit A, domain 2"/>
    <property type="match status" value="1"/>
</dbReference>
<evidence type="ECO:0000313" key="11">
    <source>
        <dbReference type="Proteomes" id="UP001595945"/>
    </source>
</evidence>
<dbReference type="Proteomes" id="UP001595945">
    <property type="component" value="Unassembled WGS sequence"/>
</dbReference>
<dbReference type="Gene3D" id="1.10.540.10">
    <property type="entry name" value="Acyl-CoA dehydrogenase/oxidase, N-terminal domain"/>
    <property type="match status" value="1"/>
</dbReference>
<sequence length="378" mass="41366">MPFRLTEDQRALREDVREFAESEIRPRAIELDRNEEYPGGVLAELGDRGYAGITLPEEYGGRGEGLVELVVLTEELAAAMMTVASALALNLGVATIIKRFGTDAQREEYLPEMATFETVGALGLSEANAGANKLEMETTAERAGDEWVIDGHKQWVTNFQHADVVLTYAKTGPDADAPHNVSAFLVPTEEFEVEEVWETLGARNVKSPRVRLSDVRVPAENLVGEEGEAYVQRGEVHTGVNVPARGVGIARAALEDTVAYTDEREQFDRSIGEFQGVRWNVAEMAQRADAARLLTLRAADRADRGADPTRELAMAKVHATEAAVENANDAMQLHGGKGYTTEHHVERYLRDARLLTIAGGPNELHRNSLADAVYAASE</sequence>
<dbReference type="InterPro" id="IPR046373">
    <property type="entry name" value="Acyl-CoA_Oxase/DH_mid-dom_sf"/>
</dbReference>
<comment type="similarity">
    <text evidence="2 6">Belongs to the acyl-CoA dehydrogenase family.</text>
</comment>
<dbReference type="GeneID" id="73044257"/>
<dbReference type="EC" id="1.-.-.-" evidence="10"/>
<evidence type="ECO:0000259" key="9">
    <source>
        <dbReference type="Pfam" id="PF02771"/>
    </source>
</evidence>
<dbReference type="InterPro" id="IPR013786">
    <property type="entry name" value="AcylCoA_DH/ox_N"/>
</dbReference>
<organism evidence="10 11">
    <name type="scientific">Halorussus aquaticus</name>
    <dbReference type="NCBI Taxonomy" id="2953748"/>
    <lineage>
        <taxon>Archaea</taxon>
        <taxon>Methanobacteriati</taxon>
        <taxon>Methanobacteriota</taxon>
        <taxon>Stenosarchaea group</taxon>
        <taxon>Halobacteria</taxon>
        <taxon>Halobacteriales</taxon>
        <taxon>Haladaptataceae</taxon>
        <taxon>Halorussus</taxon>
    </lineage>
</organism>
<dbReference type="PROSITE" id="PS00073">
    <property type="entry name" value="ACYL_COA_DH_2"/>
    <property type="match status" value="1"/>
</dbReference>
<dbReference type="Pfam" id="PF02770">
    <property type="entry name" value="Acyl-CoA_dh_M"/>
    <property type="match status" value="1"/>
</dbReference>
<dbReference type="Pfam" id="PF02771">
    <property type="entry name" value="Acyl-CoA_dh_N"/>
    <property type="match status" value="1"/>
</dbReference>
<evidence type="ECO:0000256" key="4">
    <source>
        <dbReference type="ARBA" id="ARBA00022827"/>
    </source>
</evidence>
<dbReference type="FunFam" id="1.20.140.10:FF:000001">
    <property type="entry name" value="Acyl-CoA dehydrogenase"/>
    <property type="match status" value="1"/>
</dbReference>
<proteinExistence type="inferred from homology"/>
<dbReference type="InterPro" id="IPR036250">
    <property type="entry name" value="AcylCo_DH-like_C"/>
</dbReference>
<dbReference type="AlphaFoldDB" id="A0ABD5Q387"/>
<dbReference type="GO" id="GO:0016627">
    <property type="term" value="F:oxidoreductase activity, acting on the CH-CH group of donors"/>
    <property type="evidence" value="ECO:0007669"/>
    <property type="project" value="UniProtKB-ARBA"/>
</dbReference>
<gene>
    <name evidence="10" type="ORF">ACFO9K_12300</name>
</gene>
<evidence type="ECO:0000256" key="3">
    <source>
        <dbReference type="ARBA" id="ARBA00022630"/>
    </source>
</evidence>
<feature type="domain" description="Acyl-CoA oxidase/dehydrogenase middle" evidence="8">
    <location>
        <begin position="121"/>
        <end position="215"/>
    </location>
</feature>
<evidence type="ECO:0000313" key="10">
    <source>
        <dbReference type="EMBL" id="MFC4825040.1"/>
    </source>
</evidence>
<dbReference type="Pfam" id="PF00441">
    <property type="entry name" value="Acyl-CoA_dh_1"/>
    <property type="match status" value="1"/>
</dbReference>
<dbReference type="InterPro" id="IPR006089">
    <property type="entry name" value="Acyl-CoA_DH_CS"/>
</dbReference>
<dbReference type="InterPro" id="IPR006091">
    <property type="entry name" value="Acyl-CoA_Oxase/DH_mid-dom"/>
</dbReference>
<evidence type="ECO:0000256" key="5">
    <source>
        <dbReference type="ARBA" id="ARBA00023002"/>
    </source>
</evidence>
<accession>A0ABD5Q387</accession>
<keyword evidence="5 6" id="KW-0560">Oxidoreductase</keyword>
<dbReference type="PIRSF" id="PIRSF016578">
    <property type="entry name" value="HsaA"/>
    <property type="match status" value="1"/>
</dbReference>
<keyword evidence="3 6" id="KW-0285">Flavoprotein</keyword>
<dbReference type="SUPFAM" id="SSF56645">
    <property type="entry name" value="Acyl-CoA dehydrogenase NM domain-like"/>
    <property type="match status" value="1"/>
</dbReference>
<dbReference type="SUPFAM" id="SSF47203">
    <property type="entry name" value="Acyl-CoA dehydrogenase C-terminal domain-like"/>
    <property type="match status" value="1"/>
</dbReference>
<keyword evidence="4 6" id="KW-0274">FAD</keyword>
<feature type="domain" description="Acyl-CoA dehydrogenase/oxidase C-terminal" evidence="7">
    <location>
        <begin position="240"/>
        <end position="373"/>
    </location>
</feature>
<evidence type="ECO:0000259" key="7">
    <source>
        <dbReference type="Pfam" id="PF00441"/>
    </source>
</evidence>
<dbReference type="PANTHER" id="PTHR43884">
    <property type="entry name" value="ACYL-COA DEHYDROGENASE"/>
    <property type="match status" value="1"/>
</dbReference>
<evidence type="ECO:0000256" key="2">
    <source>
        <dbReference type="ARBA" id="ARBA00009347"/>
    </source>
</evidence>
<name>A0ABD5Q387_9EURY</name>
<comment type="caution">
    <text evidence="10">The sequence shown here is derived from an EMBL/GenBank/DDBJ whole genome shotgun (WGS) entry which is preliminary data.</text>
</comment>